<dbReference type="EC" id="2.4.1.-" evidence="3"/>
<dbReference type="Pfam" id="PF03808">
    <property type="entry name" value="Glyco_tran_WecG"/>
    <property type="match status" value="1"/>
</dbReference>
<evidence type="ECO:0000313" key="3">
    <source>
        <dbReference type="EMBL" id="GAC13713.1"/>
    </source>
</evidence>
<dbReference type="STRING" id="1127673.GLIP_1071"/>
<proteinExistence type="predicted"/>
<comment type="caution">
    <text evidence="3">The sequence shown here is derived from an EMBL/GenBank/DDBJ whole genome shotgun (WGS) entry which is preliminary data.</text>
</comment>
<dbReference type="RefSeq" id="WP_008843530.1">
    <property type="nucleotide sequence ID" value="NZ_BAEN01000022.1"/>
</dbReference>
<dbReference type="PANTHER" id="PTHR34136">
    <property type="match status" value="1"/>
</dbReference>
<dbReference type="EMBL" id="BAEN01000022">
    <property type="protein sequence ID" value="GAC13713.1"/>
    <property type="molecule type" value="Genomic_DNA"/>
</dbReference>
<accession>K6YAL9</accession>
<dbReference type="OrthoDB" id="9808602at2"/>
<dbReference type="AlphaFoldDB" id="K6YAL9"/>
<keyword evidence="4" id="KW-1185">Reference proteome</keyword>
<evidence type="ECO:0000256" key="1">
    <source>
        <dbReference type="ARBA" id="ARBA00022676"/>
    </source>
</evidence>
<evidence type="ECO:0000256" key="2">
    <source>
        <dbReference type="ARBA" id="ARBA00022679"/>
    </source>
</evidence>
<dbReference type="Proteomes" id="UP000006334">
    <property type="component" value="Unassembled WGS sequence"/>
</dbReference>
<keyword evidence="2 3" id="KW-0808">Transferase</keyword>
<name>K6YAL9_9ALTE</name>
<dbReference type="PANTHER" id="PTHR34136:SF1">
    <property type="entry name" value="UDP-N-ACETYL-D-MANNOSAMINURONIC ACID TRANSFERASE"/>
    <property type="match status" value="1"/>
</dbReference>
<sequence length="263" mass="29881">MDEVLRKRVNVLGLAIDPIEFTEAVDKIIFFAKSRPTQFVCVNSAQDVVIAQHDSRFRKIVNQANLATADGWPVVWNIRSQGLQLSDRVTGPDLMLAVCDKGRSHELKHFLYGGVEEVPSLLTGKLKQSFPDINICGAYSPPFRKLTAAEDQAEIDLINQSEADVLWIGISTPKQHFWVEDHLDKLNVGVVITVGAAFDFHSGRVKRAPKWMRENGLEWFHRAVKEPKRLGMRYLKYLPQFFIMSILQRCGLRQFSIKGCKTD</sequence>
<gene>
    <name evidence="3" type="primary">rffM</name>
    <name evidence="3" type="ORF">GLIP_1071</name>
</gene>
<dbReference type="CDD" id="cd06533">
    <property type="entry name" value="Glyco_transf_WecG_TagA"/>
    <property type="match status" value="1"/>
</dbReference>
<dbReference type="eggNOG" id="COG1922">
    <property type="taxonomic scope" value="Bacteria"/>
</dbReference>
<organism evidence="3 4">
    <name type="scientific">Aliiglaciecola lipolytica E3</name>
    <dbReference type="NCBI Taxonomy" id="1127673"/>
    <lineage>
        <taxon>Bacteria</taxon>
        <taxon>Pseudomonadati</taxon>
        <taxon>Pseudomonadota</taxon>
        <taxon>Gammaproteobacteria</taxon>
        <taxon>Alteromonadales</taxon>
        <taxon>Alteromonadaceae</taxon>
        <taxon>Aliiglaciecola</taxon>
    </lineage>
</organism>
<protein>
    <submittedName>
        <fullName evidence="3">UDP-N-acetyl-D-mannosaminuronic acid transferase</fullName>
        <ecNumber evidence="3">2.4.1.-</ecNumber>
    </submittedName>
</protein>
<reference evidence="3 4" key="1">
    <citation type="journal article" date="2017" name="Antonie Van Leeuwenhoek">
        <title>Rhizobium rhizosphaerae sp. nov., a novel species isolated from rice rhizosphere.</title>
        <authorList>
            <person name="Zhao J.J."/>
            <person name="Zhang J."/>
            <person name="Zhang R.J."/>
            <person name="Zhang C.W."/>
            <person name="Yin H.Q."/>
            <person name="Zhang X.X."/>
        </authorList>
    </citation>
    <scope>NUCLEOTIDE SEQUENCE [LARGE SCALE GENOMIC DNA]</scope>
    <source>
        <strain evidence="3 4">E3</strain>
    </source>
</reference>
<dbReference type="NCBIfam" id="TIGR00696">
    <property type="entry name" value="wecG_tagA_cpsF"/>
    <property type="match status" value="1"/>
</dbReference>
<evidence type="ECO:0000313" key="4">
    <source>
        <dbReference type="Proteomes" id="UP000006334"/>
    </source>
</evidence>
<dbReference type="GO" id="GO:0016758">
    <property type="term" value="F:hexosyltransferase activity"/>
    <property type="evidence" value="ECO:0007669"/>
    <property type="project" value="TreeGrafter"/>
</dbReference>
<dbReference type="InterPro" id="IPR004629">
    <property type="entry name" value="WecG_TagA_CpsF"/>
</dbReference>
<keyword evidence="1 3" id="KW-0328">Glycosyltransferase</keyword>